<proteinExistence type="predicted"/>
<dbReference type="Proteomes" id="UP000076865">
    <property type="component" value="Chromosome"/>
</dbReference>
<accession>A0A167T3A5</accession>
<dbReference type="InterPro" id="IPR035424">
    <property type="entry name" value="Antitoxin_RelB"/>
</dbReference>
<evidence type="ECO:0000313" key="2">
    <source>
        <dbReference type="Proteomes" id="UP000076865"/>
    </source>
</evidence>
<sequence>MSMLKEYRFTVARQNFTHIFDDLQKCIPSLVKARKKNETDGVFLNRMLLAQILEPYKFCVDMRKEEDGSFTAWIEPINDYAMGETEAECRRAAAVAAREFAEDFIHHPLMFEAKNTQSLIPYALRILLCESLDDIEHLLFGEDVAEV</sequence>
<evidence type="ECO:0000313" key="1">
    <source>
        <dbReference type="EMBL" id="ANB59389.1"/>
    </source>
</evidence>
<name>A0A167T3A5_9BACL</name>
<dbReference type="PATRIC" id="fig|294699.3.peg.2614"/>
<dbReference type="Gene3D" id="3.30.160.620">
    <property type="match status" value="1"/>
</dbReference>
<reference evidence="1 2" key="1">
    <citation type="journal article" date="2006" name="Syst. Appl. Microbiol.">
        <title>Anoxybacillus amylolyticus sp. nov., a thermophilic amylase producing bacterium isolated from Mount Rittmann (Antarctica).</title>
        <authorList>
            <person name="Poli A."/>
            <person name="Esposito E."/>
            <person name="Lama L."/>
            <person name="Orlando P."/>
            <person name="Nicolaus G."/>
            <person name="de Appolonia F."/>
            <person name="Gambacorta A."/>
            <person name="Nicolaus B."/>
        </authorList>
    </citation>
    <scope>NUCLEOTIDE SEQUENCE [LARGE SCALE GENOMIC DNA]</scope>
    <source>
        <strain evidence="1 2">DSM 15939</strain>
    </source>
</reference>
<dbReference type="EMBL" id="CP015438">
    <property type="protein sequence ID" value="ANB59389.1"/>
    <property type="molecule type" value="Genomic_DNA"/>
</dbReference>
<dbReference type="AlphaFoldDB" id="A0A167T3A5"/>
<protein>
    <submittedName>
        <fullName evidence="1">Uncharacterized protein</fullName>
    </submittedName>
</protein>
<dbReference type="Pfam" id="PF12910">
    <property type="entry name" value="PHD_like"/>
    <property type="match status" value="1"/>
</dbReference>
<keyword evidence="2" id="KW-1185">Reference proteome</keyword>
<gene>
    <name evidence="1" type="ORF">GFC30_2540</name>
</gene>
<dbReference type="KEGG" id="aamy:GFC30_2540"/>
<organism evidence="1 2">
    <name type="scientific">Anoxybacteroides amylolyticum</name>
    <dbReference type="NCBI Taxonomy" id="294699"/>
    <lineage>
        <taxon>Bacteria</taxon>
        <taxon>Bacillati</taxon>
        <taxon>Bacillota</taxon>
        <taxon>Bacilli</taxon>
        <taxon>Bacillales</taxon>
        <taxon>Anoxybacillaceae</taxon>
        <taxon>Anoxybacteroides</taxon>
    </lineage>
</organism>